<dbReference type="Pfam" id="PF00226">
    <property type="entry name" value="DnaJ"/>
    <property type="match status" value="1"/>
</dbReference>
<dbReference type="SMART" id="SM00271">
    <property type="entry name" value="DnaJ"/>
    <property type="match status" value="1"/>
</dbReference>
<keyword evidence="3 11" id="KW-0732">Signal</keyword>
<dbReference type="Proteomes" id="UP000190274">
    <property type="component" value="Chromosome G"/>
</dbReference>
<evidence type="ECO:0000256" key="10">
    <source>
        <dbReference type="SAM" id="Phobius"/>
    </source>
</evidence>
<proteinExistence type="inferred from homology"/>
<feature type="chain" id="PRO_5009236235" evidence="11">
    <location>
        <begin position="23"/>
        <end position="298"/>
    </location>
</feature>
<evidence type="ECO:0000256" key="6">
    <source>
        <dbReference type="ARBA" id="ARBA00023136"/>
    </source>
</evidence>
<keyword evidence="14" id="KW-1185">Reference proteome</keyword>
<dbReference type="Gene3D" id="1.10.287.110">
    <property type="entry name" value="DnaJ domain"/>
    <property type="match status" value="1"/>
</dbReference>
<feature type="transmembrane region" description="Helical" evidence="10">
    <location>
        <begin position="134"/>
        <end position="153"/>
    </location>
</feature>
<dbReference type="InterPro" id="IPR052606">
    <property type="entry name" value="DnaJ_domain_protein"/>
</dbReference>
<dbReference type="GO" id="GO:0005789">
    <property type="term" value="C:endoplasmic reticulum membrane"/>
    <property type="evidence" value="ECO:0007669"/>
    <property type="project" value="UniProtKB-SubCell"/>
</dbReference>
<dbReference type="GO" id="GO:0006457">
    <property type="term" value="P:protein folding"/>
    <property type="evidence" value="ECO:0007669"/>
    <property type="project" value="EnsemblFungi"/>
</dbReference>
<dbReference type="PANTHER" id="PTHR44653:SF2">
    <property type="entry name" value="DNAJ HOMOLOG SUBFAMILY C MEMBER 1"/>
    <property type="match status" value="1"/>
</dbReference>
<evidence type="ECO:0000256" key="4">
    <source>
        <dbReference type="ARBA" id="ARBA00022824"/>
    </source>
</evidence>
<comment type="subcellular location">
    <subcellularLocation>
        <location evidence="1">Endoplasmic reticulum membrane</location>
        <topology evidence="1">Single-pass membrane protein</topology>
    </subcellularLocation>
</comment>
<evidence type="ECO:0000256" key="9">
    <source>
        <dbReference type="SAM" id="MobiDB-lite"/>
    </source>
</evidence>
<protein>
    <submittedName>
        <fullName evidence="13">LADA_0G15808g1_1</fullName>
    </submittedName>
</protein>
<dbReference type="PROSITE" id="PS50076">
    <property type="entry name" value="DNAJ_2"/>
    <property type="match status" value="1"/>
</dbReference>
<feature type="region of interest" description="Disordered" evidence="9">
    <location>
        <begin position="257"/>
        <end position="298"/>
    </location>
</feature>
<keyword evidence="6 10" id="KW-0472">Membrane</keyword>
<feature type="signal peptide" evidence="11">
    <location>
        <begin position="1"/>
        <end position="22"/>
    </location>
</feature>
<sequence>MFSSSWSLLICALLGFVSLAKAFTPEEVQIFQLQQELVKTYRNPDLDFYKMLKLPKLRDSSSAEIRKNLRKLAKTYHPDKNKKYRKLYERLSLATKILENDSQRKIYDYYLKNGFPNYDFKKGGFYFTRVQPKVWAIGIFIFLSCGLIHFIILRLQNDGNKNRIERFLREVKAQDDTLGLGEKRLLFRQNPDEEGREIIVRFGEVYAVQSDGKEALISTKDIVNPGISDSLLLTLPLWMWRKSVGCLFNFTTSVKNTNELPENKPSSEDSKPKPIRIHGSGEKLELPNGKVVRSRKKN</sequence>
<keyword evidence="2 10" id="KW-0812">Transmembrane</keyword>
<dbReference type="OrthoDB" id="413400at2759"/>
<feature type="compositionally biased region" description="Basic and acidic residues" evidence="9">
    <location>
        <begin position="261"/>
        <end position="272"/>
    </location>
</feature>
<evidence type="ECO:0000256" key="7">
    <source>
        <dbReference type="ARBA" id="ARBA00023186"/>
    </source>
</evidence>
<gene>
    <name evidence="13" type="ORF">LADA_0G15808G</name>
</gene>
<evidence type="ECO:0000256" key="11">
    <source>
        <dbReference type="SAM" id="SignalP"/>
    </source>
</evidence>
<dbReference type="FunFam" id="1.10.287.110:FF:000116">
    <property type="entry name" value="Erj5p"/>
    <property type="match status" value="1"/>
</dbReference>
<reference evidence="14" key="1">
    <citation type="submission" date="2016-03" db="EMBL/GenBank/DDBJ databases">
        <authorList>
            <person name="Devillers H."/>
        </authorList>
    </citation>
    <scope>NUCLEOTIDE SEQUENCE [LARGE SCALE GENOMIC DNA]</scope>
</reference>
<dbReference type="CDD" id="cd06257">
    <property type="entry name" value="DnaJ"/>
    <property type="match status" value="1"/>
</dbReference>
<dbReference type="AlphaFoldDB" id="A0A1G4JWX6"/>
<dbReference type="EMBL" id="LT598457">
    <property type="protein sequence ID" value="SCU95473.1"/>
    <property type="molecule type" value="Genomic_DNA"/>
</dbReference>
<dbReference type="InterPro" id="IPR001623">
    <property type="entry name" value="DnaJ_domain"/>
</dbReference>
<name>A0A1G4JWX6_9SACH</name>
<evidence type="ECO:0000313" key="13">
    <source>
        <dbReference type="EMBL" id="SCU95473.1"/>
    </source>
</evidence>
<accession>A0A1G4JWX6</accession>
<comment type="similarity">
    <text evidence="8">Belongs to the DnaJ family.</text>
</comment>
<dbReference type="STRING" id="1266660.A0A1G4JWX6"/>
<dbReference type="SUPFAM" id="SSF46565">
    <property type="entry name" value="Chaperone J-domain"/>
    <property type="match status" value="1"/>
</dbReference>
<evidence type="ECO:0000256" key="3">
    <source>
        <dbReference type="ARBA" id="ARBA00022729"/>
    </source>
</evidence>
<dbReference type="PANTHER" id="PTHR44653">
    <property type="entry name" value="DNAJ HOMOLOG SUBFAMILY C MEMBER 1"/>
    <property type="match status" value="1"/>
</dbReference>
<organism evidence="13 14">
    <name type="scientific">Lachancea dasiensis</name>
    <dbReference type="NCBI Taxonomy" id="1072105"/>
    <lineage>
        <taxon>Eukaryota</taxon>
        <taxon>Fungi</taxon>
        <taxon>Dikarya</taxon>
        <taxon>Ascomycota</taxon>
        <taxon>Saccharomycotina</taxon>
        <taxon>Saccharomycetes</taxon>
        <taxon>Saccharomycetales</taxon>
        <taxon>Saccharomycetaceae</taxon>
        <taxon>Lachancea</taxon>
    </lineage>
</organism>
<evidence type="ECO:0000256" key="5">
    <source>
        <dbReference type="ARBA" id="ARBA00022989"/>
    </source>
</evidence>
<evidence type="ECO:0000256" key="8">
    <source>
        <dbReference type="ARBA" id="ARBA00061004"/>
    </source>
</evidence>
<feature type="domain" description="J" evidence="12">
    <location>
        <begin position="47"/>
        <end position="111"/>
    </location>
</feature>
<keyword evidence="5 10" id="KW-1133">Transmembrane helix</keyword>
<keyword evidence="4" id="KW-0256">Endoplasmic reticulum</keyword>
<evidence type="ECO:0000256" key="1">
    <source>
        <dbReference type="ARBA" id="ARBA00004389"/>
    </source>
</evidence>
<keyword evidence="7" id="KW-0143">Chaperone</keyword>
<dbReference type="InterPro" id="IPR036869">
    <property type="entry name" value="J_dom_sf"/>
</dbReference>
<evidence type="ECO:0000256" key="2">
    <source>
        <dbReference type="ARBA" id="ARBA00022692"/>
    </source>
</evidence>
<evidence type="ECO:0000259" key="12">
    <source>
        <dbReference type="PROSITE" id="PS50076"/>
    </source>
</evidence>
<evidence type="ECO:0000313" key="14">
    <source>
        <dbReference type="Proteomes" id="UP000190274"/>
    </source>
</evidence>